<dbReference type="GO" id="GO:0005739">
    <property type="term" value="C:mitochondrion"/>
    <property type="evidence" value="ECO:0007669"/>
    <property type="project" value="UniProtKB-ARBA"/>
</dbReference>
<evidence type="ECO:0000313" key="3">
    <source>
        <dbReference type="EMBL" id="ABM67619.1"/>
    </source>
</evidence>
<evidence type="ECO:0000256" key="1">
    <source>
        <dbReference type="ARBA" id="ARBA00002670"/>
    </source>
</evidence>
<dbReference type="GO" id="GO:0004519">
    <property type="term" value="F:endonuclease activity"/>
    <property type="evidence" value="ECO:0007669"/>
    <property type="project" value="InterPro"/>
</dbReference>
<dbReference type="GeneID" id="5666623"/>
<name>A7KCT8_PLEOS</name>
<accession>A7KCT8</accession>
<feature type="domain" description="Homing endonuclease LAGLIDADG" evidence="2">
    <location>
        <begin position="13"/>
        <end position="107"/>
    </location>
</feature>
<feature type="domain" description="Homing endonuclease LAGLIDADG" evidence="2">
    <location>
        <begin position="138"/>
        <end position="242"/>
    </location>
</feature>
<gene>
    <name evidence="3" type="primary">cox1</name>
</gene>
<dbReference type="SUPFAM" id="SSF55608">
    <property type="entry name" value="Homing endonucleases"/>
    <property type="match status" value="2"/>
</dbReference>
<evidence type="ECO:0000259" key="2">
    <source>
        <dbReference type="Pfam" id="PF00961"/>
    </source>
</evidence>
<dbReference type="Pfam" id="PF00961">
    <property type="entry name" value="LAGLIDADG_1"/>
    <property type="match status" value="2"/>
</dbReference>
<organism evidence="3">
    <name type="scientific">Pleurotus ostreatus</name>
    <name type="common">Oyster mushroom</name>
    <name type="synonym">White-rot fungus</name>
    <dbReference type="NCBI Taxonomy" id="5322"/>
    <lineage>
        <taxon>Eukaryota</taxon>
        <taxon>Fungi</taxon>
        <taxon>Dikarya</taxon>
        <taxon>Basidiomycota</taxon>
        <taxon>Agaricomycotina</taxon>
        <taxon>Agaricomycetes</taxon>
        <taxon>Agaricomycetidae</taxon>
        <taxon>Agaricales</taxon>
        <taxon>Pleurotineae</taxon>
        <taxon>Pleurotaceae</taxon>
        <taxon>Pleurotus</taxon>
    </lineage>
</organism>
<dbReference type="OrthoDB" id="5512188at2759"/>
<reference evidence="3" key="2">
    <citation type="journal article" date="2008" name="FEMS Microbiol. Lett.">
        <title>The mitochondrial genome of the Basidiomycete fungus Pleurotus ostreatus (oyster mushroom).</title>
        <authorList>
            <person name="Wang Y."/>
            <person name="Zeng F."/>
            <person name="Hon C.C."/>
            <person name="Zhang Y."/>
            <person name="Leung F.C."/>
        </authorList>
    </citation>
    <scope>NUCLEOTIDE SEQUENCE</scope>
    <source>
        <strain evidence="3">P51</strain>
    </source>
</reference>
<dbReference type="EMBL" id="EF204913">
    <property type="protein sequence ID" value="ABM67619.1"/>
    <property type="molecule type" value="Genomic_DNA"/>
</dbReference>
<dbReference type="InterPro" id="IPR027434">
    <property type="entry name" value="Homing_endonucl"/>
</dbReference>
<comment type="function">
    <text evidence="1">Mitochondrial DNA endonuclease involved in intron homing.</text>
</comment>
<dbReference type="RefSeq" id="YP_001504360.1">
    <property type="nucleotide sequence ID" value="NC_009905.1"/>
</dbReference>
<keyword evidence="3" id="KW-0496">Mitochondrion</keyword>
<dbReference type="InterPro" id="IPR004860">
    <property type="entry name" value="LAGLIDADG_dom"/>
</dbReference>
<sequence>MGLSCPLFFNSYLTGLIEGNGSICVPKRERSEKGKLYYPLVQIVFPSKDFPLCQSIQKILGFGSISKKKQSAAYVLSINDYEGLVKICHRINGKLRGPKYDQFLLLINYLNKKAPEKNYELILPLNLCNISFNKDSWLTGFIEADGCFQIRASQTSKNPRISLSFELVQSRVTLYGKSTYALMKNISCFLEVNLNEIRSDRKHPQYRLRTSSLKTNLYIKDYLNQYPLCGTKFMDFKDWCKVLNFFKEGTHQENKTQIIEIKSQMNQKRTVYNWDHLQ</sequence>
<protein>
    <submittedName>
        <fullName evidence="3">Uncharacterized protein cox1</fullName>
    </submittedName>
</protein>
<reference evidence="3" key="1">
    <citation type="submission" date="2007-01" db="EMBL/GenBank/DDBJ databases">
        <authorList>
            <person name="Zeng F.Y."/>
            <person name="Wang Y."/>
            <person name="Leung F.C."/>
        </authorList>
    </citation>
    <scope>NUCLEOTIDE SEQUENCE</scope>
    <source>
        <strain evidence="3">P51</strain>
    </source>
</reference>
<dbReference type="Gene3D" id="3.10.28.10">
    <property type="entry name" value="Homing endonucleases"/>
    <property type="match status" value="2"/>
</dbReference>
<dbReference type="FunFam" id="3.10.28.10:FF:000007">
    <property type="entry name" value="Intron-encoded DNA endonuclease aI3"/>
    <property type="match status" value="1"/>
</dbReference>
<proteinExistence type="predicted"/>
<geneLocation type="mitochondrion" evidence="3"/>
<dbReference type="InterPro" id="IPR051289">
    <property type="entry name" value="LAGLIDADG_Endonuclease"/>
</dbReference>
<dbReference type="PANTHER" id="PTHR36181">
    <property type="entry name" value="INTRON-ENCODED ENDONUCLEASE AI3-RELATED"/>
    <property type="match status" value="1"/>
</dbReference>
<dbReference type="AlphaFoldDB" id="A7KCT8"/>
<dbReference type="VEuPathDB" id="FungiDB:GeneID_5666623"/>
<dbReference type="PANTHER" id="PTHR36181:SF1">
    <property type="entry name" value="LAGLIDADG ENDONUCLEASE"/>
    <property type="match status" value="1"/>
</dbReference>